<evidence type="ECO:0000259" key="9">
    <source>
        <dbReference type="PROSITE" id="PS50118"/>
    </source>
</evidence>
<evidence type="ECO:0000256" key="1">
    <source>
        <dbReference type="ARBA" id="ARBA00022491"/>
    </source>
</evidence>
<feature type="compositionally biased region" description="Basic and acidic residues" evidence="8">
    <location>
        <begin position="863"/>
        <end position="878"/>
    </location>
</feature>
<dbReference type="Gene3D" id="1.10.30.10">
    <property type="entry name" value="High mobility group box domain"/>
    <property type="match status" value="1"/>
</dbReference>
<dbReference type="PANTHER" id="PTHR13059">
    <property type="entry name" value="HMG-BOX TRANSCRIPTION FACTOR BBX"/>
    <property type="match status" value="1"/>
</dbReference>
<reference evidence="10" key="2">
    <citation type="submission" date="2015-02" db="UniProtKB">
        <authorList>
            <consortium name="EnsemblMetazoa"/>
        </authorList>
    </citation>
    <scope>IDENTIFICATION</scope>
</reference>
<feature type="compositionally biased region" description="Low complexity" evidence="8">
    <location>
        <begin position="1070"/>
        <end position="1084"/>
    </location>
</feature>
<feature type="domain" description="HMG box" evidence="9">
    <location>
        <begin position="112"/>
        <end position="180"/>
    </location>
</feature>
<feature type="region of interest" description="Disordered" evidence="8">
    <location>
        <begin position="942"/>
        <end position="974"/>
    </location>
</feature>
<feature type="region of interest" description="Disordered" evidence="8">
    <location>
        <begin position="1205"/>
        <end position="1255"/>
    </location>
</feature>
<evidence type="ECO:0000256" key="2">
    <source>
        <dbReference type="ARBA" id="ARBA00022553"/>
    </source>
</evidence>
<keyword evidence="3" id="KW-0805">Transcription regulation</keyword>
<feature type="compositionally biased region" description="Low complexity" evidence="8">
    <location>
        <begin position="41"/>
        <end position="61"/>
    </location>
</feature>
<dbReference type="InterPro" id="IPR058607">
    <property type="entry name" value="HMG-box_Cic-like"/>
</dbReference>
<dbReference type="EnsemblMetazoa" id="SMAR009315-RA">
    <property type="protein sequence ID" value="SMAR009315-PA"/>
    <property type="gene ID" value="SMAR009315"/>
</dbReference>
<dbReference type="GO" id="GO:0000981">
    <property type="term" value="F:DNA-binding transcription factor activity, RNA polymerase II-specific"/>
    <property type="evidence" value="ECO:0007669"/>
    <property type="project" value="TreeGrafter"/>
</dbReference>
<dbReference type="PROSITE" id="PS50118">
    <property type="entry name" value="HMG_BOX_2"/>
    <property type="match status" value="1"/>
</dbReference>
<feature type="compositionally biased region" description="Polar residues" evidence="8">
    <location>
        <begin position="1037"/>
        <end position="1053"/>
    </location>
</feature>
<evidence type="ECO:0000256" key="8">
    <source>
        <dbReference type="SAM" id="MobiDB-lite"/>
    </source>
</evidence>
<feature type="region of interest" description="Disordered" evidence="8">
    <location>
        <begin position="1037"/>
        <end position="1100"/>
    </location>
</feature>
<feature type="compositionally biased region" description="Polar residues" evidence="8">
    <location>
        <begin position="202"/>
        <end position="240"/>
    </location>
</feature>
<dbReference type="EMBL" id="JH431880">
    <property type="status" value="NOT_ANNOTATED_CDS"/>
    <property type="molecule type" value="Genomic_DNA"/>
</dbReference>
<dbReference type="InterPro" id="IPR009071">
    <property type="entry name" value="HMG_box_dom"/>
</dbReference>
<feature type="DNA-binding region" description="HMG box" evidence="7">
    <location>
        <begin position="112"/>
        <end position="180"/>
    </location>
</feature>
<name>T1J6P3_STRMM</name>
<dbReference type="GO" id="GO:0005634">
    <property type="term" value="C:nucleus"/>
    <property type="evidence" value="ECO:0007669"/>
    <property type="project" value="UniProtKB-UniRule"/>
</dbReference>
<feature type="compositionally biased region" description="Polar residues" evidence="8">
    <location>
        <begin position="1209"/>
        <end position="1238"/>
    </location>
</feature>
<feature type="region of interest" description="Disordered" evidence="8">
    <location>
        <begin position="183"/>
        <end position="306"/>
    </location>
</feature>
<dbReference type="PhylomeDB" id="T1J6P3"/>
<feature type="region of interest" description="Disordered" evidence="8">
    <location>
        <begin position="863"/>
        <end position="885"/>
    </location>
</feature>
<feature type="region of interest" description="Disordered" evidence="8">
    <location>
        <begin position="898"/>
        <end position="922"/>
    </location>
</feature>
<keyword evidence="11" id="KW-1185">Reference proteome</keyword>
<evidence type="ECO:0000256" key="7">
    <source>
        <dbReference type="PROSITE-ProRule" id="PRU00267"/>
    </source>
</evidence>
<dbReference type="OMA" id="TSLNMQA"/>
<evidence type="ECO:0000313" key="10">
    <source>
        <dbReference type="EnsemblMetazoa" id="SMAR009315-PA"/>
    </source>
</evidence>
<dbReference type="eggNOG" id="KOG2746">
    <property type="taxonomic scope" value="Eukaryota"/>
</dbReference>
<feature type="compositionally biased region" description="Polar residues" evidence="8">
    <location>
        <begin position="273"/>
        <end position="291"/>
    </location>
</feature>
<keyword evidence="6 7" id="KW-0539">Nucleus</keyword>
<keyword evidence="4 7" id="KW-0238">DNA-binding</keyword>
<evidence type="ECO:0000256" key="4">
    <source>
        <dbReference type="ARBA" id="ARBA00023125"/>
    </source>
</evidence>
<dbReference type="SMART" id="SM00398">
    <property type="entry name" value="HMG"/>
    <property type="match status" value="1"/>
</dbReference>
<dbReference type="PANTHER" id="PTHR13059:SF13">
    <property type="entry name" value="PROTEIN CAPICUA HOMOLOG"/>
    <property type="match status" value="1"/>
</dbReference>
<dbReference type="AlphaFoldDB" id="T1J6P3"/>
<feature type="compositionally biased region" description="Basic and acidic residues" evidence="8">
    <location>
        <begin position="1239"/>
        <end position="1255"/>
    </location>
</feature>
<dbReference type="STRING" id="126957.T1J6P3"/>
<organism evidence="10 11">
    <name type="scientific">Strigamia maritima</name>
    <name type="common">European centipede</name>
    <name type="synonym">Geophilus maritimus</name>
    <dbReference type="NCBI Taxonomy" id="126957"/>
    <lineage>
        <taxon>Eukaryota</taxon>
        <taxon>Metazoa</taxon>
        <taxon>Ecdysozoa</taxon>
        <taxon>Arthropoda</taxon>
        <taxon>Myriapoda</taxon>
        <taxon>Chilopoda</taxon>
        <taxon>Pleurostigmophora</taxon>
        <taxon>Geophilomorpha</taxon>
        <taxon>Linotaeniidae</taxon>
        <taxon>Strigamia</taxon>
    </lineage>
</organism>
<dbReference type="InterPro" id="IPR058606">
    <property type="entry name" value="HTH_Cic_C"/>
</dbReference>
<protein>
    <recommendedName>
        <fullName evidence="9">HMG box domain-containing protein</fullName>
    </recommendedName>
</protein>
<accession>T1J6P3</accession>
<proteinExistence type="predicted"/>
<evidence type="ECO:0000256" key="5">
    <source>
        <dbReference type="ARBA" id="ARBA00023163"/>
    </source>
</evidence>
<dbReference type="FunFam" id="1.10.30.10:FF:000010">
    <property type="entry name" value="Capicua transcriptional repressor b"/>
    <property type="match status" value="1"/>
</dbReference>
<sequence length="1255" mass="137798">MWWWNDSRSIPVFPWHSLVPFLTNNRSASPCSAPPSLTAEPSSSNNPISNDSAGQDQVLLADQDDGDDDVFVSNTDSEDVLTSAKRRSQSLSALPAKEEPKSPRKMKDKDHIRRPMNAFMIFSKRHRALVHQRHPNQDNRTVSKILGEWWYALKPQEKKKYHDLAFQVKEAHFKAHPDWKWCSRDRKKSSTSSSQTKDNRQRFSSTDENCPVSQLNAGPVRNQSQSSLPAGPTTLKSQLPQEVIESKDESSKTNSPRDVPLSVADGKPAAPLLNQQSVITQNDSKTVGKITTQERKSAMSDETSDDERMIICEDENEEVEVAIDLKCKEKVTESDTDSLSEEEPLIENKAFPQQRFSPVMKPSLASTITYRPKPIKAKPSPGSQSESTFQYPGPNSVANFQPTGSVFQGVLQSPKMRVDTANNLTRKSQEYHNVSKTVISSAKTSRNKESQLINKNHLISNAESNNQVRIIQSLPFVIPEKQNVIIDNRPVNQIDNKMNKGDKSCGSFLLVPSQMTVCGNLTTPSASNLVTQSVNPTFTTTFRSITTPLPIASRQGSIVEGTRIVDSSGMKNCPLPRVPLPKSPIGTIIVPNSTAYSMAITAINPPTVVSNDKSKTIKGDEASEKLSPNQTTVLTNMVLKSQRGPPINANPGQIPIGVGPQVIGRTPAPFQYFLSPLTHQSNVESRVIPNSNIHLTITGQPAAPENGNKIHYSALPATKMMENENRSTKGVIVTKSQGVSVITQQVVALTPTQIHIAAPTTCQSAAMLMPPSPRYSCPSEISPTSQPNVNTRLQNCSLRNGDPVTEKVIVGNMGKVSSSVESLTPAPSPSYLDKDQGNVHMSYNWISHEDKNETELSPIEDHKHKEEVGEEKGKEAKPQRSCKGKRYKEIVAEGLIIGKRDRKSSKSNGGTEDLESSPPMLENAKNFSSEQQHFILAPTPAQLGRAPGQLNQRRTSNGTSSDIQSPTADFPLSTPILPASTLKIVPPTPTSGKEVLPSPKKPILKKSVEDGMEKVLEGVNFQARFAALPEFKPEEIQSPSALSLPNSPHSFVQSYRKKRKVAAQDETEGESSTGSKSRRYSSSSDAGTPKTPKSDKFEGTQFFGPDFNLEAVEYSDGDVNSPRTPKTPRDGEKGSGYSSLRRTLDQRRQLVMQLFQENGLFPTAQATSAFQSKHSEIFNNKLILQLKIREVRQKLMAQNAAAASILPNDGSNNNSHSNPNTLPQSANKMISERIASNSSDERKSSTFDSHRPNPT</sequence>
<feature type="compositionally biased region" description="Basic and acidic residues" evidence="8">
    <location>
        <begin position="96"/>
        <end position="113"/>
    </location>
</feature>
<dbReference type="InterPro" id="IPR036910">
    <property type="entry name" value="HMG_box_dom_sf"/>
</dbReference>
<dbReference type="Pfam" id="PF00505">
    <property type="entry name" value="HMG_box"/>
    <property type="match status" value="1"/>
</dbReference>
<dbReference type="HOGENOM" id="CLU_003486_0_0_1"/>
<feature type="compositionally biased region" description="Polar residues" evidence="8">
    <location>
        <begin position="949"/>
        <end position="967"/>
    </location>
</feature>
<keyword evidence="5" id="KW-0804">Transcription</keyword>
<evidence type="ECO:0000256" key="6">
    <source>
        <dbReference type="ARBA" id="ARBA00023242"/>
    </source>
</evidence>
<dbReference type="CDD" id="cd21990">
    <property type="entry name" value="HMG-box_CIC-like"/>
    <property type="match status" value="1"/>
</dbReference>
<dbReference type="Proteomes" id="UP000014500">
    <property type="component" value="Unassembled WGS sequence"/>
</dbReference>
<feature type="region of interest" description="Disordered" evidence="8">
    <location>
        <begin position="27"/>
        <end position="113"/>
    </location>
</feature>
<feature type="region of interest" description="Disordered" evidence="8">
    <location>
        <begin position="1113"/>
        <end position="1138"/>
    </location>
</feature>
<reference evidence="11" key="1">
    <citation type="submission" date="2011-05" db="EMBL/GenBank/DDBJ databases">
        <authorList>
            <person name="Richards S.R."/>
            <person name="Qu J."/>
            <person name="Jiang H."/>
            <person name="Jhangiani S.N."/>
            <person name="Agravi P."/>
            <person name="Goodspeed R."/>
            <person name="Gross S."/>
            <person name="Mandapat C."/>
            <person name="Jackson L."/>
            <person name="Mathew T."/>
            <person name="Pu L."/>
            <person name="Thornton R."/>
            <person name="Saada N."/>
            <person name="Wilczek-Boney K.B."/>
            <person name="Lee S."/>
            <person name="Kovar C."/>
            <person name="Wu Y."/>
            <person name="Scherer S.E."/>
            <person name="Worley K.C."/>
            <person name="Muzny D.M."/>
            <person name="Gibbs R."/>
        </authorList>
    </citation>
    <scope>NUCLEOTIDE SEQUENCE</scope>
    <source>
        <strain evidence="11">Brora</strain>
    </source>
</reference>
<keyword evidence="1" id="KW-0678">Repressor</keyword>
<dbReference type="GO" id="GO:0000977">
    <property type="term" value="F:RNA polymerase II transcription regulatory region sequence-specific DNA binding"/>
    <property type="evidence" value="ECO:0007669"/>
    <property type="project" value="TreeGrafter"/>
</dbReference>
<dbReference type="Pfam" id="PF25981">
    <property type="entry name" value="HTH_Cic_C"/>
    <property type="match status" value="1"/>
</dbReference>
<dbReference type="SUPFAM" id="SSF47095">
    <property type="entry name" value="HMG-box"/>
    <property type="match status" value="1"/>
</dbReference>
<dbReference type="InterPro" id="IPR052412">
    <property type="entry name" value="CC-Dev_Transcription_Reg"/>
</dbReference>
<evidence type="ECO:0000313" key="11">
    <source>
        <dbReference type="Proteomes" id="UP000014500"/>
    </source>
</evidence>
<keyword evidence="2" id="KW-0597">Phosphoprotein</keyword>
<evidence type="ECO:0000256" key="3">
    <source>
        <dbReference type="ARBA" id="ARBA00023015"/>
    </source>
</evidence>